<feature type="transmembrane region" description="Helical" evidence="1">
    <location>
        <begin position="126"/>
        <end position="150"/>
    </location>
</feature>
<feature type="transmembrane region" description="Helical" evidence="1">
    <location>
        <begin position="53"/>
        <end position="76"/>
    </location>
</feature>
<organism evidence="2 3">
    <name type="scientific">Schleiferilactobacillus perolens DSM 12744</name>
    <dbReference type="NCBI Taxonomy" id="1423792"/>
    <lineage>
        <taxon>Bacteria</taxon>
        <taxon>Bacillati</taxon>
        <taxon>Bacillota</taxon>
        <taxon>Bacilli</taxon>
        <taxon>Lactobacillales</taxon>
        <taxon>Lactobacillaceae</taxon>
        <taxon>Schleiferilactobacillus</taxon>
    </lineage>
</organism>
<gene>
    <name evidence="2" type="ORF">FD09_GL001803</name>
</gene>
<protein>
    <submittedName>
        <fullName evidence="2">Uncharacterized protein</fullName>
    </submittedName>
</protein>
<feature type="transmembrane region" description="Helical" evidence="1">
    <location>
        <begin position="171"/>
        <end position="189"/>
    </location>
</feature>
<dbReference type="EMBL" id="AZEC01000003">
    <property type="protein sequence ID" value="KRL13775.1"/>
    <property type="molecule type" value="Genomic_DNA"/>
</dbReference>
<proteinExistence type="predicted"/>
<name>A0A0R1N0C8_9LACO</name>
<accession>A0A0R1N0C8</accession>
<evidence type="ECO:0000313" key="2">
    <source>
        <dbReference type="EMBL" id="KRL13775.1"/>
    </source>
</evidence>
<sequence>MHVRTQFAGNAFTRVFNTAYAFFIPNLFFLVTNVWLIITLLTVPLTLRNTLPYLLACVPMGPAFIVLFQCADDFLTHHELPRWWRLFRQYGQAAKKTIGVWTAALAILYIAIVDSFVFVQSPLGKWLLPLMIIVSLVALMTGLNFLTFAYRNPDGRFKPLLQAALMLTGRRWYIGLVNLVLFTLFLLTLAAKPALGFMIAPIIFTTLLSLNNHQAFRTIQKGR</sequence>
<dbReference type="OrthoDB" id="2182688at2"/>
<keyword evidence="3" id="KW-1185">Reference proteome</keyword>
<feature type="transmembrane region" description="Helical" evidence="1">
    <location>
        <begin position="97"/>
        <end position="120"/>
    </location>
</feature>
<dbReference type="AlphaFoldDB" id="A0A0R1N0C8"/>
<dbReference type="PATRIC" id="fig|1423792.3.peg.1828"/>
<evidence type="ECO:0000313" key="3">
    <source>
        <dbReference type="Proteomes" id="UP000051330"/>
    </source>
</evidence>
<dbReference type="Proteomes" id="UP000051330">
    <property type="component" value="Unassembled WGS sequence"/>
</dbReference>
<keyword evidence="1" id="KW-0812">Transmembrane</keyword>
<evidence type="ECO:0000256" key="1">
    <source>
        <dbReference type="SAM" id="Phobius"/>
    </source>
</evidence>
<dbReference type="RefSeq" id="WP_057818652.1">
    <property type="nucleotide sequence ID" value="NZ_AZEC01000003.1"/>
</dbReference>
<reference evidence="2 3" key="1">
    <citation type="journal article" date="2015" name="Genome Announc.">
        <title>Expanding the biotechnology potential of lactobacilli through comparative genomics of 213 strains and associated genera.</title>
        <authorList>
            <person name="Sun Z."/>
            <person name="Harris H.M."/>
            <person name="McCann A."/>
            <person name="Guo C."/>
            <person name="Argimon S."/>
            <person name="Zhang W."/>
            <person name="Yang X."/>
            <person name="Jeffery I.B."/>
            <person name="Cooney J.C."/>
            <person name="Kagawa T.F."/>
            <person name="Liu W."/>
            <person name="Song Y."/>
            <person name="Salvetti E."/>
            <person name="Wrobel A."/>
            <person name="Rasinkangas P."/>
            <person name="Parkhill J."/>
            <person name="Rea M.C."/>
            <person name="O'Sullivan O."/>
            <person name="Ritari J."/>
            <person name="Douillard F.P."/>
            <person name="Paul Ross R."/>
            <person name="Yang R."/>
            <person name="Briner A.E."/>
            <person name="Felis G.E."/>
            <person name="de Vos W.M."/>
            <person name="Barrangou R."/>
            <person name="Klaenhammer T.R."/>
            <person name="Caufield P.W."/>
            <person name="Cui Y."/>
            <person name="Zhang H."/>
            <person name="O'Toole P.W."/>
        </authorList>
    </citation>
    <scope>NUCLEOTIDE SEQUENCE [LARGE SCALE GENOMIC DNA]</scope>
    <source>
        <strain evidence="2 3">DSM 12744</strain>
    </source>
</reference>
<keyword evidence="1" id="KW-1133">Transmembrane helix</keyword>
<keyword evidence="1" id="KW-0472">Membrane</keyword>
<comment type="caution">
    <text evidence="2">The sequence shown here is derived from an EMBL/GenBank/DDBJ whole genome shotgun (WGS) entry which is preliminary data.</text>
</comment>
<dbReference type="STRING" id="1423792.FD09_GL001803"/>
<feature type="transmembrane region" description="Helical" evidence="1">
    <location>
        <begin position="195"/>
        <end position="213"/>
    </location>
</feature>
<feature type="transmembrane region" description="Helical" evidence="1">
    <location>
        <begin position="20"/>
        <end position="41"/>
    </location>
</feature>